<evidence type="ECO:0000256" key="1">
    <source>
        <dbReference type="SAM" id="SignalP"/>
    </source>
</evidence>
<dbReference type="STRING" id="475255.SAMN04488101_102551"/>
<keyword evidence="1" id="KW-0732">Signal</keyword>
<name>A0A1W2BKS6_9SPHI</name>
<evidence type="ECO:0008006" key="4">
    <source>
        <dbReference type="Google" id="ProtNLM"/>
    </source>
</evidence>
<keyword evidence="3" id="KW-1185">Reference proteome</keyword>
<dbReference type="Proteomes" id="UP000192678">
    <property type="component" value="Unassembled WGS sequence"/>
</dbReference>
<dbReference type="RefSeq" id="WP_084288527.1">
    <property type="nucleotide sequence ID" value="NZ_FWYB01000002.1"/>
</dbReference>
<protein>
    <recommendedName>
        <fullName evidence="4">Lipoprotein</fullName>
    </recommendedName>
</protein>
<evidence type="ECO:0000313" key="3">
    <source>
        <dbReference type="Proteomes" id="UP000192678"/>
    </source>
</evidence>
<organism evidence="2 3">
    <name type="scientific">Pedobacter nyackensis</name>
    <dbReference type="NCBI Taxonomy" id="475255"/>
    <lineage>
        <taxon>Bacteria</taxon>
        <taxon>Pseudomonadati</taxon>
        <taxon>Bacteroidota</taxon>
        <taxon>Sphingobacteriia</taxon>
        <taxon>Sphingobacteriales</taxon>
        <taxon>Sphingobacteriaceae</taxon>
        <taxon>Pedobacter</taxon>
    </lineage>
</organism>
<proteinExistence type="predicted"/>
<reference evidence="2 3" key="1">
    <citation type="submission" date="2017-04" db="EMBL/GenBank/DDBJ databases">
        <authorList>
            <person name="Afonso C.L."/>
            <person name="Miller P.J."/>
            <person name="Scott M.A."/>
            <person name="Spackman E."/>
            <person name="Goraichik I."/>
            <person name="Dimitrov K.M."/>
            <person name="Suarez D.L."/>
            <person name="Swayne D.E."/>
        </authorList>
    </citation>
    <scope>NUCLEOTIDE SEQUENCE [LARGE SCALE GENOMIC DNA]</scope>
    <source>
        <strain evidence="2 3">DSM 19625</strain>
    </source>
</reference>
<dbReference type="EMBL" id="FWYB01000002">
    <property type="protein sequence ID" value="SMC73252.1"/>
    <property type="molecule type" value="Genomic_DNA"/>
</dbReference>
<feature type="chain" id="PRO_5012416020" description="Lipoprotein" evidence="1">
    <location>
        <begin position="22"/>
        <end position="139"/>
    </location>
</feature>
<feature type="signal peptide" evidence="1">
    <location>
        <begin position="1"/>
        <end position="21"/>
    </location>
</feature>
<sequence>MKKAIIIPILLLFSVIITSCSKDKDEPENTDKSAAVSQTYQGKLTLGTSPNTVEYQNVKIKITRKGTNEVAIEPVSGESYPAFAAITFSSFLFSSATNMYASSNPGPMIFTFQSNGTINMQLAYNFNNTVVFFEGPNVK</sequence>
<dbReference type="AlphaFoldDB" id="A0A1W2BKS6"/>
<dbReference type="OrthoDB" id="768066at2"/>
<gene>
    <name evidence="2" type="ORF">SAMN04488101_102551</name>
</gene>
<accession>A0A1W2BKS6</accession>
<evidence type="ECO:0000313" key="2">
    <source>
        <dbReference type="EMBL" id="SMC73252.1"/>
    </source>
</evidence>
<dbReference type="PROSITE" id="PS51257">
    <property type="entry name" value="PROKAR_LIPOPROTEIN"/>
    <property type="match status" value="1"/>
</dbReference>